<dbReference type="RefSeq" id="WP_346050575.1">
    <property type="nucleotide sequence ID" value="NZ_JAYGII010000005.1"/>
</dbReference>
<accession>A0AAP6JDF3</accession>
<reference evidence="1 2" key="1">
    <citation type="submission" date="2023-12" db="EMBL/GenBank/DDBJ databases">
        <title>Whole-genome sequencing of halo(alkali)philic microorganisms from hypersaline lakes.</title>
        <authorList>
            <person name="Sorokin D.Y."/>
            <person name="Merkel A.Y."/>
            <person name="Messina E."/>
            <person name="Yakimov M."/>
        </authorList>
    </citation>
    <scope>NUCLEOTIDE SEQUENCE [LARGE SCALE GENOMIC DNA]</scope>
    <source>
        <strain evidence="1 2">AB-CW1</strain>
    </source>
</reference>
<keyword evidence="2" id="KW-1185">Reference proteome</keyword>
<dbReference type="Proteomes" id="UP001302316">
    <property type="component" value="Unassembled WGS sequence"/>
</dbReference>
<evidence type="ECO:0008006" key="3">
    <source>
        <dbReference type="Google" id="ProtNLM"/>
    </source>
</evidence>
<proteinExistence type="predicted"/>
<dbReference type="AlphaFoldDB" id="A0AAP6JDF3"/>
<dbReference type="SUPFAM" id="SSF54593">
    <property type="entry name" value="Glyoxalase/Bleomycin resistance protein/Dihydroxybiphenyl dioxygenase"/>
    <property type="match status" value="2"/>
</dbReference>
<gene>
    <name evidence="1" type="ORF">VCB98_03835</name>
</gene>
<organism evidence="1 2">
    <name type="scientific">Natronospira elongata</name>
    <dbReference type="NCBI Taxonomy" id="3110268"/>
    <lineage>
        <taxon>Bacteria</taxon>
        <taxon>Pseudomonadati</taxon>
        <taxon>Pseudomonadota</taxon>
        <taxon>Gammaproteobacteria</taxon>
        <taxon>Natronospirales</taxon>
        <taxon>Natronospiraceae</taxon>
        <taxon>Natronospira</taxon>
    </lineage>
</organism>
<evidence type="ECO:0000313" key="2">
    <source>
        <dbReference type="Proteomes" id="UP001302316"/>
    </source>
</evidence>
<protein>
    <recommendedName>
        <fullName evidence="3">VOC domain-containing protein</fullName>
    </recommendedName>
</protein>
<sequence length="226" mass="25377">MKLGRLLELSLDCEAVLDSLHFWQGLGFESIPVGDVWPHRYGVMSDGRLCLGLHDYRFPSPSLTFVTPDLPEQVRQLEQSGIDFAFIKLGPNQFNEAGFFDPSGQTVCLLEARTFSPPPFRQESFSLPGHFRALRRRTRDPEKAAIFWEDLGLIPSPDAEGITEVCAEGFNLQFSRSGPEVSLVFETPELEARLAKLEYDGHPLRRMGQEAEIQAPDGLNLRLCSP</sequence>
<name>A0AAP6JDF3_9GAMM</name>
<dbReference type="EMBL" id="JAYGII010000005">
    <property type="protein sequence ID" value="MEA5444946.1"/>
    <property type="molecule type" value="Genomic_DNA"/>
</dbReference>
<evidence type="ECO:0000313" key="1">
    <source>
        <dbReference type="EMBL" id="MEA5444946.1"/>
    </source>
</evidence>
<comment type="caution">
    <text evidence="1">The sequence shown here is derived from an EMBL/GenBank/DDBJ whole genome shotgun (WGS) entry which is preliminary data.</text>
</comment>
<dbReference type="InterPro" id="IPR029068">
    <property type="entry name" value="Glyas_Bleomycin-R_OHBP_Dase"/>
</dbReference>